<dbReference type="SMART" id="SM00564">
    <property type="entry name" value="PQQ"/>
    <property type="match status" value="3"/>
</dbReference>
<dbReference type="PANTHER" id="PTHR32303:SF4">
    <property type="entry name" value="QUINOPROTEIN GLUCOSE DEHYDROGENASE"/>
    <property type="match status" value="1"/>
</dbReference>
<dbReference type="InterPro" id="IPR002372">
    <property type="entry name" value="PQQ_rpt_dom"/>
</dbReference>
<sequence>MEPSLRWRFALPFRRLNGAGAWVLFTGQFRLNFSAFRHGTRRSRDNIASAGGWRGTSAQVLLVALGMALFVTIAQDQAFEATAQEASSATGLKLNPGNISRIELAATFRTGHPGRVTEAPIVQGDTLFLMTGFPHTLYALDLAKPRIPVKWRFQPEADSAARGHACCGKGGGGMALAGGRLYLNTLDGRTIALDAGNARVIWAARVADPSLGETLAAAPLPSGDAVFLGNAGDRFGVRGWIAALDAADGHMLWRHYSTGPDGEVGIGPEFRPVHGDDGAAERGVASWPPSAWQRGGGTVPGPILQDRATGLILHGTGYPAPWVPDQRQGDNRWTSGLFARDAGSGMARWFLPINTHDLYALGAAAPSLLLDREWEGRPRQLLVHPNGNGHVYVIDRGSGELLSAEAFAPVNATAGVDRRTATLIRNPDKAVRRGLMTRDICPARPGAVTGASAFLPETGLLYIPSRRLCMDMEARNANHIPGTGFTGANIRLRPAEGEAVRGALVGWDLAAARPAWTVPERFPLSGGVLALEGGLVLYGTVDGVLKALDGRTGAEIWRFQAASGIVSQPLAFTGPDGRPWLAVLAGSGDGPEAEIDRRDATAQSGLANVLRDLPHPADPSSILYLFRLP</sequence>
<dbReference type="EMBL" id="VUKA01000040">
    <property type="protein sequence ID" value="KAA2211263.1"/>
    <property type="molecule type" value="Genomic_DNA"/>
</dbReference>
<dbReference type="InterPro" id="IPR018391">
    <property type="entry name" value="PQQ_b-propeller_rpt"/>
</dbReference>
<dbReference type="SUPFAM" id="SSF50998">
    <property type="entry name" value="Quinoprotein alcohol dehydrogenase-like"/>
    <property type="match status" value="1"/>
</dbReference>
<feature type="domain" description="Pyrrolo-quinoline quinone repeat" evidence="5">
    <location>
        <begin position="513"/>
        <end position="570"/>
    </location>
</feature>
<dbReference type="Proteomes" id="UP000322110">
    <property type="component" value="Unassembled WGS sequence"/>
</dbReference>
<comment type="cofactor">
    <cofactor evidence="1">
        <name>pyrroloquinoline quinone</name>
        <dbReference type="ChEBI" id="CHEBI:58442"/>
    </cofactor>
</comment>
<dbReference type="AlphaFoldDB" id="A0A5B2TB08"/>
<keyword evidence="7" id="KW-1185">Reference proteome</keyword>
<comment type="caution">
    <text evidence="6">The sequence shown here is derived from an EMBL/GenBank/DDBJ whole genome shotgun (WGS) entry which is preliminary data.</text>
</comment>
<accession>A0A5B2TB08</accession>
<comment type="similarity">
    <text evidence="2">Belongs to the bacterial PQQ dehydrogenase family.</text>
</comment>
<reference evidence="6 7" key="1">
    <citation type="journal article" date="2015" name="Int. J. Syst. Evol. Microbiol.">
        <title>Roseomonas oryzae sp. nov., isolated from paddy rhizosphere soil.</title>
        <authorList>
            <person name="Ramaprasad E.V."/>
            <person name="Sasikala Ch."/>
            <person name="Ramana Ch.V."/>
        </authorList>
    </citation>
    <scope>NUCLEOTIDE SEQUENCE [LARGE SCALE GENOMIC DNA]</scope>
    <source>
        <strain evidence="6 7">KCTC 42542</strain>
    </source>
</reference>
<evidence type="ECO:0000313" key="6">
    <source>
        <dbReference type="EMBL" id="KAA2211263.1"/>
    </source>
</evidence>
<organism evidence="6 7">
    <name type="scientific">Teichococcus oryzae</name>
    <dbReference type="NCBI Taxonomy" id="1608942"/>
    <lineage>
        <taxon>Bacteria</taxon>
        <taxon>Pseudomonadati</taxon>
        <taxon>Pseudomonadota</taxon>
        <taxon>Alphaproteobacteria</taxon>
        <taxon>Acetobacterales</taxon>
        <taxon>Roseomonadaceae</taxon>
        <taxon>Roseomonas</taxon>
    </lineage>
</organism>
<evidence type="ECO:0000256" key="2">
    <source>
        <dbReference type="ARBA" id="ARBA00008156"/>
    </source>
</evidence>
<feature type="domain" description="Pyrrolo-quinoline quinone repeat" evidence="4">
    <location>
        <begin position="92"/>
        <end position="403"/>
    </location>
</feature>
<evidence type="ECO:0000259" key="5">
    <source>
        <dbReference type="Pfam" id="PF13360"/>
    </source>
</evidence>
<dbReference type="Gene3D" id="2.140.10.10">
    <property type="entry name" value="Quinoprotein alcohol dehydrogenase-like superfamily"/>
    <property type="match status" value="1"/>
</dbReference>
<dbReference type="GO" id="GO:0016491">
    <property type="term" value="F:oxidoreductase activity"/>
    <property type="evidence" value="ECO:0007669"/>
    <property type="project" value="UniProtKB-KW"/>
</dbReference>
<name>A0A5B2TB08_9PROT</name>
<keyword evidence="3" id="KW-0560">Oxidoreductase</keyword>
<dbReference type="InterPro" id="IPR011047">
    <property type="entry name" value="Quinoprotein_ADH-like_sf"/>
</dbReference>
<evidence type="ECO:0000256" key="1">
    <source>
        <dbReference type="ARBA" id="ARBA00001931"/>
    </source>
</evidence>
<evidence type="ECO:0000313" key="7">
    <source>
        <dbReference type="Proteomes" id="UP000322110"/>
    </source>
</evidence>
<protein>
    <submittedName>
        <fullName evidence="6">PQQ-binding-like beta-propeller repeat protein</fullName>
    </submittedName>
</protein>
<evidence type="ECO:0000256" key="3">
    <source>
        <dbReference type="ARBA" id="ARBA00023002"/>
    </source>
</evidence>
<dbReference type="Pfam" id="PF13360">
    <property type="entry name" value="PQQ_2"/>
    <property type="match status" value="1"/>
</dbReference>
<gene>
    <name evidence="6" type="ORF">F0Q34_20965</name>
</gene>
<evidence type="ECO:0000259" key="4">
    <source>
        <dbReference type="Pfam" id="PF01011"/>
    </source>
</evidence>
<proteinExistence type="inferred from homology"/>
<dbReference type="Pfam" id="PF01011">
    <property type="entry name" value="PQQ"/>
    <property type="match status" value="1"/>
</dbReference>
<dbReference type="PANTHER" id="PTHR32303">
    <property type="entry name" value="QUINOPROTEIN ALCOHOL DEHYDROGENASE (CYTOCHROME C)"/>
    <property type="match status" value="1"/>
</dbReference>